<dbReference type="Gene3D" id="3.40.50.1380">
    <property type="entry name" value="Methylglyoxal synthase-like domain"/>
    <property type="match status" value="1"/>
</dbReference>
<keyword evidence="5 10" id="KW-0658">Purine biosynthesis</keyword>
<dbReference type="Gene3D" id="3.40.140.20">
    <property type="match status" value="2"/>
</dbReference>
<comment type="caution">
    <text evidence="12">The sequence shown here is derived from an EMBL/GenBank/DDBJ whole genome shotgun (WGS) entry which is preliminary data.</text>
</comment>
<dbReference type="SMART" id="SM00798">
    <property type="entry name" value="AICARFT_IMPCHas"/>
    <property type="match status" value="1"/>
</dbReference>
<dbReference type="InterPro" id="IPR016193">
    <property type="entry name" value="Cytidine_deaminase-like"/>
</dbReference>
<comment type="similarity">
    <text evidence="3 10">Belongs to the PurH family.</text>
</comment>
<proteinExistence type="inferred from homology"/>
<gene>
    <name evidence="10 12" type="primary">purH</name>
    <name evidence="12" type="ORF">GP644_07760</name>
</gene>
<dbReference type="PROSITE" id="PS51855">
    <property type="entry name" value="MGS"/>
    <property type="match status" value="1"/>
</dbReference>
<keyword evidence="6 10" id="KW-0378">Hydrolase</keyword>
<dbReference type="PANTHER" id="PTHR11692">
    <property type="entry name" value="BIFUNCTIONAL PURINE BIOSYNTHESIS PROTEIN PURH"/>
    <property type="match status" value="1"/>
</dbReference>
<dbReference type="Pfam" id="PF02142">
    <property type="entry name" value="MGS"/>
    <property type="match status" value="1"/>
</dbReference>
<name>A0A6A4RIK6_9RHOB</name>
<keyword evidence="7 10" id="KW-0511">Multifunctional enzyme</keyword>
<evidence type="ECO:0000259" key="11">
    <source>
        <dbReference type="PROSITE" id="PS51855"/>
    </source>
</evidence>
<evidence type="ECO:0000256" key="1">
    <source>
        <dbReference type="ARBA" id="ARBA00004844"/>
    </source>
</evidence>
<comment type="pathway">
    <text evidence="1 10">Purine metabolism; IMP biosynthesis via de novo pathway; IMP from 5-formamido-1-(5-phospho-D-ribosyl)imidazole-4-carboxamide: step 1/1.</text>
</comment>
<dbReference type="GO" id="GO:0004643">
    <property type="term" value="F:phosphoribosylaminoimidazolecarboxamide formyltransferase activity"/>
    <property type="evidence" value="ECO:0007669"/>
    <property type="project" value="UniProtKB-UniRule"/>
</dbReference>
<dbReference type="InterPro" id="IPR036914">
    <property type="entry name" value="MGS-like_dom_sf"/>
</dbReference>
<dbReference type="GO" id="GO:0003937">
    <property type="term" value="F:IMP cyclohydrolase activity"/>
    <property type="evidence" value="ECO:0007669"/>
    <property type="project" value="UniProtKB-UniRule"/>
</dbReference>
<dbReference type="RefSeq" id="WP_158978447.1">
    <property type="nucleotide sequence ID" value="NZ_WSFO01000003.1"/>
</dbReference>
<evidence type="ECO:0000256" key="7">
    <source>
        <dbReference type="ARBA" id="ARBA00023268"/>
    </source>
</evidence>
<dbReference type="CDD" id="cd01421">
    <property type="entry name" value="IMPCH"/>
    <property type="match status" value="1"/>
</dbReference>
<dbReference type="NCBIfam" id="TIGR00355">
    <property type="entry name" value="purH"/>
    <property type="match status" value="1"/>
</dbReference>
<dbReference type="InterPro" id="IPR024051">
    <property type="entry name" value="AICAR_Tfase_dup_dom_sf"/>
</dbReference>
<dbReference type="GO" id="GO:0006189">
    <property type="term" value="P:'de novo' IMP biosynthetic process"/>
    <property type="evidence" value="ECO:0007669"/>
    <property type="project" value="UniProtKB-UniRule"/>
</dbReference>
<dbReference type="FunFam" id="3.40.140.20:FF:000002">
    <property type="entry name" value="Bifunctional purine biosynthesis protein PurH"/>
    <property type="match status" value="1"/>
</dbReference>
<evidence type="ECO:0000256" key="4">
    <source>
        <dbReference type="ARBA" id="ARBA00022679"/>
    </source>
</evidence>
<evidence type="ECO:0000313" key="12">
    <source>
        <dbReference type="EMBL" id="KAE9631103.1"/>
    </source>
</evidence>
<dbReference type="PANTHER" id="PTHR11692:SF0">
    <property type="entry name" value="BIFUNCTIONAL PURINE BIOSYNTHESIS PROTEIN ATIC"/>
    <property type="match status" value="1"/>
</dbReference>
<evidence type="ECO:0000313" key="13">
    <source>
        <dbReference type="Proteomes" id="UP000441586"/>
    </source>
</evidence>
<comment type="pathway">
    <text evidence="2 10">Purine metabolism; IMP biosynthesis via de novo pathway; 5-formamido-1-(5-phospho-D-ribosyl)imidazole-4-carboxamide from 5-amino-1-(5-phospho-D-ribosyl)imidazole-4-carboxamide (10-formyl THF route): step 1/1.</text>
</comment>
<dbReference type="FunFam" id="3.40.140.20:FF:000001">
    <property type="entry name" value="Bifunctional purine biosynthesis protein PurH"/>
    <property type="match status" value="1"/>
</dbReference>
<evidence type="ECO:0000256" key="8">
    <source>
        <dbReference type="ARBA" id="ARBA00050488"/>
    </source>
</evidence>
<dbReference type="SUPFAM" id="SSF52335">
    <property type="entry name" value="Methylglyoxal synthase-like"/>
    <property type="match status" value="1"/>
</dbReference>
<dbReference type="HAMAP" id="MF_00139">
    <property type="entry name" value="PurH"/>
    <property type="match status" value="1"/>
</dbReference>
<dbReference type="SMART" id="SM00851">
    <property type="entry name" value="MGS"/>
    <property type="match status" value="1"/>
</dbReference>
<dbReference type="GO" id="GO:0005829">
    <property type="term" value="C:cytosol"/>
    <property type="evidence" value="ECO:0007669"/>
    <property type="project" value="TreeGrafter"/>
</dbReference>
<evidence type="ECO:0000256" key="10">
    <source>
        <dbReference type="HAMAP-Rule" id="MF_00139"/>
    </source>
</evidence>
<evidence type="ECO:0000256" key="9">
    <source>
        <dbReference type="ARBA" id="ARBA00050687"/>
    </source>
</evidence>
<dbReference type="EC" id="3.5.4.10" evidence="10"/>
<accession>A0A6A4RIK6</accession>
<keyword evidence="4 10" id="KW-0808">Transferase</keyword>
<dbReference type="UniPathway" id="UPA00074">
    <property type="reaction ID" value="UER00133"/>
</dbReference>
<comment type="domain">
    <text evidence="10">The IMP cyclohydrolase activity resides in the N-terminal region.</text>
</comment>
<evidence type="ECO:0000256" key="6">
    <source>
        <dbReference type="ARBA" id="ARBA00022801"/>
    </source>
</evidence>
<dbReference type="EMBL" id="WSFO01000003">
    <property type="protein sequence ID" value="KAE9631103.1"/>
    <property type="molecule type" value="Genomic_DNA"/>
</dbReference>
<dbReference type="EC" id="2.1.2.3" evidence="10"/>
<evidence type="ECO:0000256" key="5">
    <source>
        <dbReference type="ARBA" id="ARBA00022755"/>
    </source>
</evidence>
<protein>
    <recommendedName>
        <fullName evidence="10">Bifunctional purine biosynthesis protein PurH</fullName>
    </recommendedName>
    <domain>
        <recommendedName>
            <fullName evidence="10">Phosphoribosylaminoimidazolecarboxamide formyltransferase</fullName>
            <ecNumber evidence="10">2.1.2.3</ecNumber>
        </recommendedName>
        <alternativeName>
            <fullName evidence="10">AICAR transformylase</fullName>
        </alternativeName>
    </domain>
    <domain>
        <recommendedName>
            <fullName evidence="10">IMP cyclohydrolase</fullName>
            <ecNumber evidence="10">3.5.4.10</ecNumber>
        </recommendedName>
        <alternativeName>
            <fullName evidence="10">ATIC</fullName>
        </alternativeName>
        <alternativeName>
            <fullName evidence="10">IMP synthase</fullName>
        </alternativeName>
        <alternativeName>
            <fullName evidence="10">Inosinicase</fullName>
        </alternativeName>
    </domain>
</protein>
<dbReference type="Pfam" id="PF01808">
    <property type="entry name" value="AICARFT_IMPCHas"/>
    <property type="match status" value="1"/>
</dbReference>
<dbReference type="NCBIfam" id="NF002049">
    <property type="entry name" value="PRK00881.1"/>
    <property type="match status" value="1"/>
</dbReference>
<dbReference type="PIRSF" id="PIRSF000414">
    <property type="entry name" value="AICARFT_IMPCHas"/>
    <property type="match status" value="1"/>
</dbReference>
<dbReference type="AlphaFoldDB" id="A0A6A4RIK6"/>
<dbReference type="SUPFAM" id="SSF53927">
    <property type="entry name" value="Cytidine deaminase-like"/>
    <property type="match status" value="1"/>
</dbReference>
<comment type="catalytic activity">
    <reaction evidence="9 10">
        <text>IMP + H2O = 5-formamido-1-(5-phospho-D-ribosyl)imidazole-4-carboxamide</text>
        <dbReference type="Rhea" id="RHEA:18445"/>
        <dbReference type="ChEBI" id="CHEBI:15377"/>
        <dbReference type="ChEBI" id="CHEBI:58053"/>
        <dbReference type="ChEBI" id="CHEBI:58467"/>
        <dbReference type="EC" id="3.5.4.10"/>
    </reaction>
</comment>
<evidence type="ECO:0000256" key="2">
    <source>
        <dbReference type="ARBA" id="ARBA00004954"/>
    </source>
</evidence>
<dbReference type="Proteomes" id="UP000441586">
    <property type="component" value="Unassembled WGS sequence"/>
</dbReference>
<feature type="domain" description="MGS-like" evidence="11">
    <location>
        <begin position="1"/>
        <end position="149"/>
    </location>
</feature>
<dbReference type="FunFam" id="3.40.50.1380:FF:000001">
    <property type="entry name" value="Bifunctional purine biosynthesis protein PurH"/>
    <property type="match status" value="1"/>
</dbReference>
<sequence>MTEFHPVRRALLSVSDKTGLIELGQALAERGVELLSTGGSAKALRDAGLTVKDVSDVTGFPEMMDGRVKTLHPNVHGGLLALRDNDDHVAAMDKHGIAAIDLLVVNLYPFEATVAKGADYDTCIENIDIGGPAMIRAAAKNHGFVNVVVDVEDYEKLLGDMDQHDGATCPRFRKKLAQKAYARTAAYDSAVSNWMASALELEAPKRRAFAGELKQTLRYGENSHQKAAFYTDGSDRPGVATAVQLQGKELSYNNINDTDAAYELVAEFDPAETAAVAIIKHANPCGVARGATLAEAYQQAFDCDRTSAFGGIVALNQPLDAETAAKITEIFTEVVIAPGASDEAKAIFAAKKNLRLLLTDGLPDTRASIVAYKQVGGGMLVQDKDVGYVNLSDLKVVTEKAPTDEQMQDLLFAWKVAKHVKSNAIVYVKDNATVGVGAGQMSRLDSANVAASKAQRMADVLGLDESLAKGSAVASDAFFPFADGLLEAAAAGATCVIQPGGSMRDDEVIKAANDAGIAMVFTGMRHFRH</sequence>
<organism evidence="12 13">
    <name type="scientific">Parasedimentitalea maritima</name>
    <dbReference type="NCBI Taxonomy" id="2578117"/>
    <lineage>
        <taxon>Bacteria</taxon>
        <taxon>Pseudomonadati</taxon>
        <taxon>Pseudomonadota</taxon>
        <taxon>Alphaproteobacteria</taxon>
        <taxon>Rhodobacterales</taxon>
        <taxon>Paracoccaceae</taxon>
        <taxon>Parasedimentitalea</taxon>
    </lineage>
</organism>
<dbReference type="InterPro" id="IPR002695">
    <property type="entry name" value="PurH-like"/>
</dbReference>
<dbReference type="InterPro" id="IPR011607">
    <property type="entry name" value="MGS-like_dom"/>
</dbReference>
<reference evidence="12 13" key="1">
    <citation type="submission" date="2019-12" db="EMBL/GenBank/DDBJ databases">
        <authorList>
            <person name="Zhang Y.-J."/>
        </authorList>
    </citation>
    <scope>NUCLEOTIDE SEQUENCE [LARGE SCALE GENOMIC DNA]</scope>
    <source>
        <strain evidence="12 13">H18S-6</strain>
    </source>
</reference>
<evidence type="ECO:0000256" key="3">
    <source>
        <dbReference type="ARBA" id="ARBA00007667"/>
    </source>
</evidence>
<comment type="catalytic activity">
    <reaction evidence="8 10">
        <text>(6R)-10-formyltetrahydrofolate + 5-amino-1-(5-phospho-beta-D-ribosyl)imidazole-4-carboxamide = 5-formamido-1-(5-phospho-D-ribosyl)imidazole-4-carboxamide + (6S)-5,6,7,8-tetrahydrofolate</text>
        <dbReference type="Rhea" id="RHEA:22192"/>
        <dbReference type="ChEBI" id="CHEBI:57453"/>
        <dbReference type="ChEBI" id="CHEBI:58467"/>
        <dbReference type="ChEBI" id="CHEBI:58475"/>
        <dbReference type="ChEBI" id="CHEBI:195366"/>
        <dbReference type="EC" id="2.1.2.3"/>
    </reaction>
</comment>